<evidence type="ECO:0000313" key="12">
    <source>
        <dbReference type="Proteomes" id="UP000037510"/>
    </source>
</evidence>
<dbReference type="PANTHER" id="PTHR23110:SF111">
    <property type="entry name" value="LONGITUDINALS LACKING PROTEIN, ISOFORMS F_I_K_T"/>
    <property type="match status" value="1"/>
</dbReference>
<feature type="domain" description="BTB" evidence="10">
    <location>
        <begin position="31"/>
        <end position="94"/>
    </location>
</feature>
<evidence type="ECO:0000256" key="3">
    <source>
        <dbReference type="ARBA" id="ARBA00022782"/>
    </source>
</evidence>
<comment type="function">
    <text evidence="8">Putative transcription factor required for axon growth and guidance in the central and peripheral nervous systems. Repels CNS axons away from the midline by promoting the expression of the midline repellent sli and its receptor robo.</text>
</comment>
<dbReference type="GO" id="GO:0006357">
    <property type="term" value="P:regulation of transcription by RNA polymerase II"/>
    <property type="evidence" value="ECO:0007669"/>
    <property type="project" value="TreeGrafter"/>
</dbReference>
<evidence type="ECO:0000256" key="7">
    <source>
        <dbReference type="ARBA" id="ARBA00023242"/>
    </source>
</evidence>
<dbReference type="GO" id="GO:0035167">
    <property type="term" value="P:larval lymph gland hemopoiesis"/>
    <property type="evidence" value="ECO:0007669"/>
    <property type="project" value="UniProtKB-ARBA"/>
</dbReference>
<dbReference type="EMBL" id="JTDY01000914">
    <property type="protein sequence ID" value="KOB75457.1"/>
    <property type="molecule type" value="Genomic_DNA"/>
</dbReference>
<evidence type="ECO:0000256" key="8">
    <source>
        <dbReference type="ARBA" id="ARBA00037382"/>
    </source>
</evidence>
<dbReference type="STRING" id="104452.A0A0L7LJ30"/>
<dbReference type="GO" id="GO:0007526">
    <property type="term" value="P:larval somatic muscle development"/>
    <property type="evidence" value="ECO:0007669"/>
    <property type="project" value="UniProtKB-ARBA"/>
</dbReference>
<feature type="compositionally biased region" description="Basic residues" evidence="9">
    <location>
        <begin position="171"/>
        <end position="180"/>
    </location>
</feature>
<feature type="compositionally biased region" description="Basic and acidic residues" evidence="9">
    <location>
        <begin position="746"/>
        <end position="756"/>
    </location>
</feature>
<feature type="region of interest" description="Disordered" evidence="9">
    <location>
        <begin position="656"/>
        <end position="679"/>
    </location>
</feature>
<evidence type="ECO:0000256" key="4">
    <source>
        <dbReference type="ARBA" id="ARBA00022902"/>
    </source>
</evidence>
<keyword evidence="4" id="KW-0524">Neurogenesis</keyword>
<dbReference type="GO" id="GO:0005634">
    <property type="term" value="C:nucleus"/>
    <property type="evidence" value="ECO:0007669"/>
    <property type="project" value="UniProtKB-SubCell"/>
</dbReference>
<keyword evidence="6" id="KW-0804">Transcription</keyword>
<organism evidence="11 12">
    <name type="scientific">Operophtera brumata</name>
    <name type="common">Winter moth</name>
    <name type="synonym">Phalaena brumata</name>
    <dbReference type="NCBI Taxonomy" id="104452"/>
    <lineage>
        <taxon>Eukaryota</taxon>
        <taxon>Metazoa</taxon>
        <taxon>Ecdysozoa</taxon>
        <taxon>Arthropoda</taxon>
        <taxon>Hexapoda</taxon>
        <taxon>Insecta</taxon>
        <taxon>Pterygota</taxon>
        <taxon>Neoptera</taxon>
        <taxon>Endopterygota</taxon>
        <taxon>Lepidoptera</taxon>
        <taxon>Glossata</taxon>
        <taxon>Ditrysia</taxon>
        <taxon>Geometroidea</taxon>
        <taxon>Geometridae</taxon>
        <taxon>Larentiinae</taxon>
        <taxon>Operophtera</taxon>
    </lineage>
</organism>
<feature type="region of interest" description="Disordered" evidence="9">
    <location>
        <begin position="170"/>
        <end position="191"/>
    </location>
</feature>
<dbReference type="InterPro" id="IPR051095">
    <property type="entry name" value="Dros_DevTransReg"/>
</dbReference>
<evidence type="ECO:0000256" key="6">
    <source>
        <dbReference type="ARBA" id="ARBA00023163"/>
    </source>
</evidence>
<reference evidence="11 12" key="1">
    <citation type="journal article" date="2015" name="Genome Biol. Evol.">
        <title>The genome of winter moth (Operophtera brumata) provides a genomic perspective on sexual dimorphism and phenology.</title>
        <authorList>
            <person name="Derks M.F."/>
            <person name="Smit S."/>
            <person name="Salis L."/>
            <person name="Schijlen E."/>
            <person name="Bossers A."/>
            <person name="Mateman C."/>
            <person name="Pijl A.S."/>
            <person name="de Ridder D."/>
            <person name="Groenen M.A."/>
            <person name="Visser M.E."/>
            <person name="Megens H.J."/>
        </authorList>
    </citation>
    <scope>NUCLEOTIDE SEQUENCE [LARGE SCALE GENOMIC DNA]</scope>
    <source>
        <strain evidence="11">WM2013NL</strain>
        <tissue evidence="11">Head and thorax</tissue>
    </source>
</reference>
<dbReference type="Gene3D" id="3.30.710.10">
    <property type="entry name" value="Potassium Channel Kv1.1, Chain A"/>
    <property type="match status" value="1"/>
</dbReference>
<comment type="caution">
    <text evidence="11">The sequence shown here is derived from an EMBL/GenBank/DDBJ whole genome shotgun (WGS) entry which is preliminary data.</text>
</comment>
<dbReference type="CDD" id="cd18315">
    <property type="entry name" value="BTB_POZ_BAB-like"/>
    <property type="match status" value="1"/>
</dbReference>
<protein>
    <submittedName>
        <fullName evidence="11">Putative fruitless</fullName>
    </submittedName>
</protein>
<dbReference type="GO" id="GO:0016199">
    <property type="term" value="P:axon midline choice point recognition"/>
    <property type="evidence" value="ECO:0007669"/>
    <property type="project" value="UniProtKB-ARBA"/>
</dbReference>
<keyword evidence="2" id="KW-0217">Developmental protein</keyword>
<evidence type="ECO:0000256" key="2">
    <source>
        <dbReference type="ARBA" id="ARBA00022473"/>
    </source>
</evidence>
<evidence type="ECO:0000313" key="11">
    <source>
        <dbReference type="EMBL" id="KOB75457.1"/>
    </source>
</evidence>
<dbReference type="SMART" id="SM00225">
    <property type="entry name" value="BTB"/>
    <property type="match status" value="1"/>
</dbReference>
<feature type="region of interest" description="Disordered" evidence="9">
    <location>
        <begin position="700"/>
        <end position="765"/>
    </location>
</feature>
<evidence type="ECO:0000256" key="1">
    <source>
        <dbReference type="ARBA" id="ARBA00004123"/>
    </source>
</evidence>
<sequence>MAPIRYSLHYEDYSEHLMSRFGKLLQMQSLVDMTLMCSSHTLRVHKSVLAASSAYFQEVLQKQTGEPLIILKMRFSVLKCLVEFMYCGKTQCLEENLDELVSAAQFLKIKGLSKEGEHKPAPQQLQAPASNTQPLDAFGRPNKDAVVRIPFDIENGSSSSKVDYADMPRAMKPRRGRPTVRRPGGWEGAGPLSRAAERALMRREQDSRKAIHQLKHLQTRHMQDYMDRVTLSQAVNSICGPETSSSYMNMDNDLMYMNQDSSNIGPSMPFGKEKNMKDNIPSSYPNASSSNATNDTGGDGINNAMSQYVNALKNAGLPTDLPILFESGDGSYINVNEQVLLDMVQSSEIQYEVIEQPNIIEKVADPSEIKSIDDLSKSIERGEMMQGNKSYSMSADFDKDTDYNRTDDGMNSLNTILPDNLEAYAEQQNFVVMDPRLQENSNPLDHVSSNDFSCIDGDMQFFTKSMSDDVKKYYEEQQLAEARVMEQLCPTSSSLDTNFSMSLLNAKSSQLAENLSQSYDTLNTDDLRRTEDCYDFTLPLPQSNDFKEELDCLIATPRRNDDDGNSFELNSQLARERAQAKADIIKDLMSIETKMNLGQEKETTDDDKETSHIDSAVPGFGNTVDDNGNDSNEFQKHEDFPSGLTSNIQWDMDMDECRNSENDTNNENSETANSGTKYSMIDLTGPVGDKTEVWHSVMDNEESADKENESPNSNERSDQGIPYAVGLLPMKPTQPTDETSLLKRRSSTDLDSDAKCLKRRAKKKI</sequence>
<gene>
    <name evidence="11" type="ORF">OBRU01_07475</name>
</gene>
<feature type="compositionally biased region" description="Low complexity" evidence="9">
    <location>
        <begin position="662"/>
        <end position="676"/>
    </location>
</feature>
<dbReference type="GO" id="GO:0008406">
    <property type="term" value="P:gonad development"/>
    <property type="evidence" value="ECO:0007669"/>
    <property type="project" value="UniProtKB-ARBA"/>
</dbReference>
<dbReference type="GO" id="GO:0048813">
    <property type="term" value="P:dendrite morphogenesis"/>
    <property type="evidence" value="ECO:0007669"/>
    <property type="project" value="UniProtKB-ARBA"/>
</dbReference>
<name>A0A0L7LJ30_OPEBR</name>
<evidence type="ECO:0000259" key="10">
    <source>
        <dbReference type="PROSITE" id="PS50097"/>
    </source>
</evidence>
<dbReference type="PROSITE" id="PS50097">
    <property type="entry name" value="BTB"/>
    <property type="match status" value="1"/>
</dbReference>
<keyword evidence="7" id="KW-0539">Nucleus</keyword>
<comment type="subcellular location">
    <subcellularLocation>
        <location evidence="1">Nucleus</location>
    </subcellularLocation>
</comment>
<dbReference type="InterPro" id="IPR011333">
    <property type="entry name" value="SKP1/BTB/POZ_sf"/>
</dbReference>
<dbReference type="PANTHER" id="PTHR23110">
    <property type="entry name" value="BTB DOMAIN TRANSCRIPTION FACTOR"/>
    <property type="match status" value="1"/>
</dbReference>
<dbReference type="AlphaFoldDB" id="A0A0L7LJ30"/>
<keyword evidence="3" id="KW-0221">Differentiation</keyword>
<dbReference type="GO" id="GO:0045476">
    <property type="term" value="P:nurse cell apoptotic process"/>
    <property type="evidence" value="ECO:0007669"/>
    <property type="project" value="UniProtKB-ARBA"/>
</dbReference>
<keyword evidence="5" id="KW-0805">Transcription regulation</keyword>
<feature type="region of interest" description="Disordered" evidence="9">
    <location>
        <begin position="279"/>
        <end position="299"/>
    </location>
</feature>
<dbReference type="GO" id="GO:0045467">
    <property type="term" value="P:R7 cell development"/>
    <property type="evidence" value="ECO:0007669"/>
    <property type="project" value="UniProtKB-ARBA"/>
</dbReference>
<proteinExistence type="predicted"/>
<feature type="compositionally biased region" description="Low complexity" evidence="9">
    <location>
        <begin position="281"/>
        <end position="292"/>
    </location>
</feature>
<accession>A0A0L7LJ30</accession>
<dbReference type="SUPFAM" id="SSF54695">
    <property type="entry name" value="POZ domain"/>
    <property type="match status" value="1"/>
</dbReference>
<dbReference type="Pfam" id="PF00651">
    <property type="entry name" value="BTB"/>
    <property type="match status" value="1"/>
</dbReference>
<feature type="region of interest" description="Disordered" evidence="9">
    <location>
        <begin position="598"/>
        <end position="643"/>
    </location>
</feature>
<evidence type="ECO:0000256" key="9">
    <source>
        <dbReference type="SAM" id="MobiDB-lite"/>
    </source>
</evidence>
<dbReference type="Proteomes" id="UP000037510">
    <property type="component" value="Unassembled WGS sequence"/>
</dbReference>
<keyword evidence="12" id="KW-1185">Reference proteome</keyword>
<dbReference type="GO" id="GO:0007464">
    <property type="term" value="P:R3/R4 cell fate commitment"/>
    <property type="evidence" value="ECO:0007669"/>
    <property type="project" value="UniProtKB-ARBA"/>
</dbReference>
<dbReference type="InterPro" id="IPR000210">
    <property type="entry name" value="BTB/POZ_dom"/>
</dbReference>
<evidence type="ECO:0000256" key="5">
    <source>
        <dbReference type="ARBA" id="ARBA00023015"/>
    </source>
</evidence>